<dbReference type="EnsemblPlants" id="AVESA.00010b.r2.1AG0045320.1">
    <property type="protein sequence ID" value="AVESA.00010b.r2.1AG0045320.1.CDS.1"/>
    <property type="gene ID" value="AVESA.00010b.r2.1AG0045320"/>
</dbReference>
<proteinExistence type="predicted"/>
<sequence>MRTPLLNRKRGREPARSTRYSVRREGGGMAWTGSGTDRFLRRQSAGEDRINTLPDDLLLDVLGRLDTRTVLGTGVLSRRWASLTRQLPVLDFRVGDMLPPRYHTWIRLQRYRGTHAYFTEKKHMVPNIRRYERRAMRAMASSIQSILDAPADDDRQVNRLSLEFFITNSSGYCMNRLIAKAVDAWGVDDLEAVAKPTYCQGGQAHTFPSHGMCKDPRTSRLRRLKLGGCVLPPLHEYGALTKLVLQDLPESTPTAAYEGVFTSCQRLQVLHLNSCGCGGDKIVVVDAPASEIRELVVDHCKFHRFRLRALPCLESIASLQTRVFFQPSSCPSLSQWNFALRLGITHEGLRQSFKGFLELELDQLFQCTPDITNMVIRFTGPDRWFLPLSSPSLLLPNLRRLLIADVPSSWDVSWPRLLLEMAPSLEIFHIHIAPCEEEPYDELCWEPTKLRQHHLKEFVMAGFEGTDKEIYLVKFVMGVCTALSSVILSKNGYARDKGHWDWEMVTHQYSWSDEEKDAMLKQIIDGVSSLNAPVHLV</sequence>
<reference evidence="1" key="1">
    <citation type="submission" date="2021-05" db="EMBL/GenBank/DDBJ databases">
        <authorList>
            <person name="Scholz U."/>
            <person name="Mascher M."/>
            <person name="Fiebig A."/>
        </authorList>
    </citation>
    <scope>NUCLEOTIDE SEQUENCE [LARGE SCALE GENOMIC DNA]</scope>
</reference>
<reference evidence="1" key="2">
    <citation type="submission" date="2025-09" db="UniProtKB">
        <authorList>
            <consortium name="EnsemblPlants"/>
        </authorList>
    </citation>
    <scope>IDENTIFICATION</scope>
</reference>
<keyword evidence="2" id="KW-1185">Reference proteome</keyword>
<dbReference type="Proteomes" id="UP001732700">
    <property type="component" value="Chromosome 1A"/>
</dbReference>
<accession>A0ACD5TFN1</accession>
<organism evidence="1 2">
    <name type="scientific">Avena sativa</name>
    <name type="common">Oat</name>
    <dbReference type="NCBI Taxonomy" id="4498"/>
    <lineage>
        <taxon>Eukaryota</taxon>
        <taxon>Viridiplantae</taxon>
        <taxon>Streptophyta</taxon>
        <taxon>Embryophyta</taxon>
        <taxon>Tracheophyta</taxon>
        <taxon>Spermatophyta</taxon>
        <taxon>Magnoliopsida</taxon>
        <taxon>Liliopsida</taxon>
        <taxon>Poales</taxon>
        <taxon>Poaceae</taxon>
        <taxon>BOP clade</taxon>
        <taxon>Pooideae</taxon>
        <taxon>Poodae</taxon>
        <taxon>Poeae</taxon>
        <taxon>Poeae Chloroplast Group 1 (Aveneae type)</taxon>
        <taxon>Aveninae</taxon>
        <taxon>Avena</taxon>
    </lineage>
</organism>
<evidence type="ECO:0000313" key="1">
    <source>
        <dbReference type="EnsemblPlants" id="AVESA.00010b.r2.1AG0045320.1.CDS.1"/>
    </source>
</evidence>
<protein>
    <submittedName>
        <fullName evidence="1">Uncharacterized protein</fullName>
    </submittedName>
</protein>
<evidence type="ECO:0000313" key="2">
    <source>
        <dbReference type="Proteomes" id="UP001732700"/>
    </source>
</evidence>
<name>A0ACD5TFN1_AVESA</name>